<comment type="subunit">
    <text evidence="4">Homodimer.</text>
</comment>
<feature type="domain" description="Glycosyl transferase family 3 N-terminal" evidence="6">
    <location>
        <begin position="23"/>
        <end position="83"/>
    </location>
</feature>
<feature type="binding site" evidence="4">
    <location>
        <position position="129"/>
    </location>
    <ligand>
        <name>anthranilate</name>
        <dbReference type="ChEBI" id="CHEBI:16567"/>
        <label>1</label>
    </ligand>
</feature>
<keyword evidence="1 4" id="KW-0328">Glycosyltransferase</keyword>
<keyword evidence="4" id="KW-0028">Amino-acid biosynthesis</keyword>
<organism evidence="7 8">
    <name type="scientific">Glaciecola siphonariae</name>
    <dbReference type="NCBI Taxonomy" id="521012"/>
    <lineage>
        <taxon>Bacteria</taxon>
        <taxon>Pseudomonadati</taxon>
        <taxon>Pseudomonadota</taxon>
        <taxon>Gammaproteobacteria</taxon>
        <taxon>Alteromonadales</taxon>
        <taxon>Alteromonadaceae</taxon>
        <taxon>Glaciecola</taxon>
    </lineage>
</organism>
<feature type="binding site" evidence="4">
    <location>
        <begin position="108"/>
        <end position="111"/>
    </location>
    <ligand>
        <name>5-phospho-alpha-D-ribose 1-diphosphate</name>
        <dbReference type="ChEBI" id="CHEBI:58017"/>
    </ligand>
</feature>
<dbReference type="PANTHER" id="PTHR43285">
    <property type="entry name" value="ANTHRANILATE PHOSPHORIBOSYLTRANSFERASE"/>
    <property type="match status" value="1"/>
</dbReference>
<dbReference type="NCBIfam" id="TIGR01245">
    <property type="entry name" value="trpD"/>
    <property type="match status" value="1"/>
</dbReference>
<dbReference type="EMBL" id="JBHSGU010000002">
    <property type="protein sequence ID" value="MFC4699022.1"/>
    <property type="molecule type" value="Genomic_DNA"/>
</dbReference>
<comment type="pathway">
    <text evidence="4">Amino-acid biosynthesis; L-tryptophan biosynthesis; L-tryptophan from chorismate: step 2/5.</text>
</comment>
<keyword evidence="4" id="KW-0460">Magnesium</keyword>
<feature type="binding site" evidence="4">
    <location>
        <position position="243"/>
    </location>
    <ligand>
        <name>Mg(2+)</name>
        <dbReference type="ChEBI" id="CHEBI:18420"/>
        <label>1</label>
    </ligand>
</feature>
<dbReference type="EC" id="2.4.2.18" evidence="4"/>
<accession>A0ABV9LR99</accession>
<keyword evidence="2 4" id="KW-0808">Transferase</keyword>
<comment type="catalytic activity">
    <reaction evidence="4">
        <text>N-(5-phospho-beta-D-ribosyl)anthranilate + diphosphate = 5-phospho-alpha-D-ribose 1-diphosphate + anthranilate</text>
        <dbReference type="Rhea" id="RHEA:11768"/>
        <dbReference type="ChEBI" id="CHEBI:16567"/>
        <dbReference type="ChEBI" id="CHEBI:18277"/>
        <dbReference type="ChEBI" id="CHEBI:33019"/>
        <dbReference type="ChEBI" id="CHEBI:58017"/>
        <dbReference type="EC" id="2.4.2.18"/>
    </reaction>
</comment>
<proteinExistence type="inferred from homology"/>
<dbReference type="RefSeq" id="WP_382405730.1">
    <property type="nucleotide sequence ID" value="NZ_JBHSGU010000002.1"/>
</dbReference>
<evidence type="ECO:0000256" key="4">
    <source>
        <dbReference type="HAMAP-Rule" id="MF_00211"/>
    </source>
</evidence>
<dbReference type="GO" id="GO:0004048">
    <property type="term" value="F:anthranilate phosphoribosyltransferase activity"/>
    <property type="evidence" value="ECO:0007669"/>
    <property type="project" value="UniProtKB-EC"/>
</dbReference>
<feature type="binding site" evidence="4">
    <location>
        <position position="242"/>
    </location>
    <ligand>
        <name>Mg(2+)</name>
        <dbReference type="ChEBI" id="CHEBI:18420"/>
        <label>2</label>
    </ligand>
</feature>
<evidence type="ECO:0000256" key="1">
    <source>
        <dbReference type="ARBA" id="ARBA00022676"/>
    </source>
</evidence>
<dbReference type="Proteomes" id="UP001595897">
    <property type="component" value="Unassembled WGS sequence"/>
</dbReference>
<comment type="function">
    <text evidence="4">Catalyzes the transfer of the phosphoribosyl group of 5-phosphorylribose-1-pyrophosphate (PRPP) to anthranilate to yield N-(5'-phosphoribosyl)-anthranilate (PRA).</text>
</comment>
<keyword evidence="8" id="KW-1185">Reference proteome</keyword>
<comment type="similarity">
    <text evidence="4">Belongs to the anthranilate phosphoribosyltransferase family.</text>
</comment>
<gene>
    <name evidence="4 7" type="primary">trpD</name>
    <name evidence="7" type="ORF">ACFO4O_02490</name>
</gene>
<feature type="binding site" evidence="4">
    <location>
        <position position="138"/>
    </location>
    <ligand>
        <name>5-phospho-alpha-D-ribose 1-diphosphate</name>
        <dbReference type="ChEBI" id="CHEBI:58017"/>
    </ligand>
</feature>
<dbReference type="InterPro" id="IPR000312">
    <property type="entry name" value="Glycosyl_Trfase_fam3"/>
</dbReference>
<evidence type="ECO:0000259" key="5">
    <source>
        <dbReference type="Pfam" id="PF00591"/>
    </source>
</evidence>
<dbReference type="InterPro" id="IPR017459">
    <property type="entry name" value="Glycosyl_Trfase_fam3_N_dom"/>
</dbReference>
<dbReference type="SUPFAM" id="SSF47648">
    <property type="entry name" value="Nucleoside phosphorylase/phosphoribosyltransferase N-terminal domain"/>
    <property type="match status" value="1"/>
</dbReference>
<feature type="binding site" evidence="4">
    <location>
        <position position="98"/>
    </location>
    <ligand>
        <name>anthranilate</name>
        <dbReference type="ChEBI" id="CHEBI:16567"/>
        <label>1</label>
    </ligand>
</feature>
<comment type="cofactor">
    <cofactor evidence="4">
        <name>Mg(2+)</name>
        <dbReference type="ChEBI" id="CHEBI:18420"/>
    </cofactor>
    <text evidence="4">Binds 2 magnesium ions per monomer.</text>
</comment>
<dbReference type="SUPFAM" id="SSF52418">
    <property type="entry name" value="Nucleoside phosphorylase/phosphoribosyltransferase catalytic domain"/>
    <property type="match status" value="1"/>
</dbReference>
<dbReference type="PANTHER" id="PTHR43285:SF2">
    <property type="entry name" value="ANTHRANILATE PHOSPHORIBOSYLTRANSFERASE"/>
    <property type="match status" value="1"/>
</dbReference>
<feature type="binding site" evidence="4">
    <location>
        <begin position="126"/>
        <end position="134"/>
    </location>
    <ligand>
        <name>5-phospho-alpha-D-ribose 1-diphosphate</name>
        <dbReference type="ChEBI" id="CHEBI:58017"/>
    </ligand>
</feature>
<evidence type="ECO:0000256" key="3">
    <source>
        <dbReference type="ARBA" id="ARBA00022822"/>
    </source>
</evidence>
<dbReference type="Gene3D" id="1.20.970.10">
    <property type="entry name" value="Transferase, Pyrimidine Nucleoside Phosphorylase, Chain C"/>
    <property type="match status" value="1"/>
</dbReference>
<sequence>MTSNNIKSASTGAVDANYDTLNILEVLYQKRNISLEQSEFVFSRVMQGELNDIELSALLIALKIKGESADEIAGAATAMVKNAKAFDRPNYAFSDIVGTGGDGHNTINISSAAAILAAACGIKVAKHGNRSVSSKSGSSDLFAGFGMDLMMTPAQARRCLDQANLCFLAAPNYHAGVGHAMPVRTTLKTRTLFNILGPLANPSRPTHGVYGVYHPQLIDVYAKVLRKLGHNNALVVHGDGLDEIALHGQTQAQHIQDGNIKELTLNAASFGAKPAPIEAIEGAEPSKNVDAIAKVLSGSGKEAHKHAIALNAAALIWVNDTGREHRDCFAQAMDTLASGKGIKTIELAARISKEEV</sequence>
<evidence type="ECO:0000313" key="7">
    <source>
        <dbReference type="EMBL" id="MFC4699022.1"/>
    </source>
</evidence>
<dbReference type="InterPro" id="IPR005940">
    <property type="entry name" value="Anthranilate_Pribosyl_Tfrase"/>
</dbReference>
<keyword evidence="4" id="KW-0479">Metal-binding</keyword>
<dbReference type="Gene3D" id="3.40.1030.10">
    <property type="entry name" value="Nucleoside phosphorylase/phosphoribosyltransferase catalytic domain"/>
    <property type="match status" value="1"/>
</dbReference>
<feature type="binding site" evidence="4">
    <location>
        <position position="243"/>
    </location>
    <ligand>
        <name>Mg(2+)</name>
        <dbReference type="ChEBI" id="CHEBI:18420"/>
        <label>2</label>
    </ligand>
</feature>
<name>A0ABV9LR99_9ALTE</name>
<dbReference type="HAMAP" id="MF_00211">
    <property type="entry name" value="TrpD"/>
    <property type="match status" value="1"/>
</dbReference>
<dbReference type="Pfam" id="PF00591">
    <property type="entry name" value="Glycos_transf_3"/>
    <property type="match status" value="1"/>
</dbReference>
<evidence type="ECO:0000313" key="8">
    <source>
        <dbReference type="Proteomes" id="UP001595897"/>
    </source>
</evidence>
<feature type="binding site" evidence="4">
    <location>
        <position position="110"/>
    </location>
    <ligand>
        <name>Mg(2+)</name>
        <dbReference type="ChEBI" id="CHEBI:18420"/>
        <label>1</label>
    </ligand>
</feature>
<feature type="binding site" evidence="4">
    <location>
        <position position="184"/>
    </location>
    <ligand>
        <name>anthranilate</name>
        <dbReference type="ChEBI" id="CHEBI:16567"/>
        <label>2</label>
    </ligand>
</feature>
<keyword evidence="4" id="KW-0057">Aromatic amino acid biosynthesis</keyword>
<dbReference type="Pfam" id="PF02885">
    <property type="entry name" value="Glycos_trans_3N"/>
    <property type="match status" value="1"/>
</dbReference>
<feature type="binding site" evidence="4">
    <location>
        <begin position="101"/>
        <end position="102"/>
    </location>
    <ligand>
        <name>5-phospho-alpha-D-ribose 1-diphosphate</name>
        <dbReference type="ChEBI" id="CHEBI:58017"/>
    </ligand>
</feature>
<comment type="caution">
    <text evidence="7">The sequence shown here is derived from an EMBL/GenBank/DDBJ whole genome shotgun (WGS) entry which is preliminary data.</text>
</comment>
<protein>
    <recommendedName>
        <fullName evidence="4">Anthranilate phosphoribosyltransferase</fullName>
        <ecNumber evidence="4">2.4.2.18</ecNumber>
    </recommendedName>
</protein>
<keyword evidence="3 4" id="KW-0822">Tryptophan biosynthesis</keyword>
<comment type="caution">
    <text evidence="4">Lacks conserved residue(s) required for the propagation of feature annotation.</text>
</comment>
<dbReference type="InterPro" id="IPR035902">
    <property type="entry name" value="Nuc_phospho_transferase"/>
</dbReference>
<evidence type="ECO:0000259" key="6">
    <source>
        <dbReference type="Pfam" id="PF02885"/>
    </source>
</evidence>
<feature type="binding site" evidence="4">
    <location>
        <position position="106"/>
    </location>
    <ligand>
        <name>5-phospho-alpha-D-ribose 1-diphosphate</name>
        <dbReference type="ChEBI" id="CHEBI:58017"/>
    </ligand>
</feature>
<dbReference type="InterPro" id="IPR036320">
    <property type="entry name" value="Glycosyl_Trfase_fam3_N_dom_sf"/>
</dbReference>
<evidence type="ECO:0000256" key="2">
    <source>
        <dbReference type="ARBA" id="ARBA00022679"/>
    </source>
</evidence>
<feature type="binding site" evidence="4">
    <location>
        <position position="98"/>
    </location>
    <ligand>
        <name>5-phospho-alpha-D-ribose 1-diphosphate</name>
        <dbReference type="ChEBI" id="CHEBI:58017"/>
    </ligand>
</feature>
<reference evidence="8" key="1">
    <citation type="journal article" date="2019" name="Int. J. Syst. Evol. Microbiol.">
        <title>The Global Catalogue of Microorganisms (GCM) 10K type strain sequencing project: providing services to taxonomists for standard genome sequencing and annotation.</title>
        <authorList>
            <consortium name="The Broad Institute Genomics Platform"/>
            <consortium name="The Broad Institute Genome Sequencing Center for Infectious Disease"/>
            <person name="Wu L."/>
            <person name="Ma J."/>
        </authorList>
    </citation>
    <scope>NUCLEOTIDE SEQUENCE [LARGE SCALE GENOMIC DNA]</scope>
    <source>
        <strain evidence="8">KACC 12507</strain>
    </source>
</reference>
<feature type="domain" description="Glycosyl transferase family 3" evidence="5">
    <location>
        <begin position="92"/>
        <end position="340"/>
    </location>
</feature>